<feature type="compositionally biased region" description="Basic and acidic residues" evidence="5">
    <location>
        <begin position="658"/>
        <end position="675"/>
    </location>
</feature>
<feature type="compositionally biased region" description="Basic and acidic residues" evidence="5">
    <location>
        <begin position="573"/>
        <end position="589"/>
    </location>
</feature>
<dbReference type="AlphaFoldDB" id="A0A0Z8BUI4"/>
<feature type="chain" id="PRO_5007082785" evidence="6">
    <location>
        <begin position="31"/>
        <end position="759"/>
    </location>
</feature>
<organism evidence="8 9">
    <name type="scientific">Streptococcus suis</name>
    <dbReference type="NCBI Taxonomy" id="1307"/>
    <lineage>
        <taxon>Bacteria</taxon>
        <taxon>Bacillati</taxon>
        <taxon>Bacillota</taxon>
        <taxon>Bacilli</taxon>
        <taxon>Lactobacillales</taxon>
        <taxon>Streptococcaceae</taxon>
        <taxon>Streptococcus</taxon>
    </lineage>
</organism>
<sequence length="759" mass="82604">MSKQKVVTNLLLSTAVLGGFLICHVPSVSAETGNLQEIPTESATVSSENQTATAVDGISPTDNQLPTSEEGDKQAPEEKLVSSGSTREESAAQVATDPDTPSQSLNVSEAEVSTADSNIQQAEEKLIQESNYYRFDTHQGEQIRNAVSIEKISADNNEIKWKVTFDRKNWVFKGEGSGYYFILPKGLQLTKIIDKQSEEDIFDKFPTDVDGDANSGGQPYRFFSKEKNANNDERSFESQWGWSVGRVGGELEKWKEESSSIYFLQVQRDSVVKEKATYELTAQVTNREMQTFPVLAVVKNFKERIFFSRDEITSAAGLRLKVSESAKPNNEGITIVGSVLGPDSSPESDRTPEPRGDRTPDIDVPKAEVPKVEQPKPKAPEVQPPAPKSPETVPPKVMPPAPKVPDVKTPKEAPLPPKTPEVEVPKVMPPTPKVPDVKTPKVEYPDTDAPEIESPKAPETERPEVLPPTPKVPEVEPPKVTPPTSKVPEAELPKVEQPKPKVPEVHLPAPKSPEVEVPKVTPPTSKVPDVKTPKEVPLPPKTPGVEVPKVMLPTPKAPGVEVPKVIPPTSKVPEAELPKVEQPKPKVPEVHLPAPKSPETEPPKVMSPAPKVPDVKTPKEAPLPPKTPGVEVPKVIPPTPKAPEVEVPKVTPPTSKIPDVKTPKSPEVAHPEVEKTAGIQPEKGQPEVNKPNIIHSEVLQSEVKKTESGVSMAPKVGIQNETLPNTGETSNTLVWLGGALATLASSLYLFKQHRQREEE</sequence>
<feature type="compositionally biased region" description="Basic and acidic residues" evidence="5">
    <location>
        <begin position="70"/>
        <end position="90"/>
    </location>
</feature>
<dbReference type="Pfam" id="PF00746">
    <property type="entry name" value="Gram_pos_anchor"/>
    <property type="match status" value="1"/>
</dbReference>
<dbReference type="EMBL" id="FIFN01000010">
    <property type="protein sequence ID" value="CYU13400.1"/>
    <property type="molecule type" value="Genomic_DNA"/>
</dbReference>
<protein>
    <submittedName>
        <fullName evidence="8">Methyl-accepting chemotaxis protein</fullName>
    </submittedName>
</protein>
<feature type="compositionally biased region" description="Low complexity" evidence="5">
    <location>
        <begin position="518"/>
        <end position="527"/>
    </location>
</feature>
<proteinExistence type="predicted"/>
<keyword evidence="3 6" id="KW-0732">Signal</keyword>
<feature type="domain" description="Gram-positive cocci surface proteins LPxTG" evidence="7">
    <location>
        <begin position="720"/>
        <end position="753"/>
    </location>
</feature>
<reference evidence="8 9" key="1">
    <citation type="submission" date="2016-02" db="EMBL/GenBank/DDBJ databases">
        <authorList>
            <consortium name="Pathogen Informatics"/>
        </authorList>
    </citation>
    <scope>NUCLEOTIDE SEQUENCE [LARGE SCALE GENOMIC DNA]</scope>
    <source>
        <strain evidence="8 9">LSS100</strain>
    </source>
</reference>
<feature type="compositionally biased region" description="Basic and acidic residues" evidence="5">
    <location>
        <begin position="435"/>
        <end position="444"/>
    </location>
</feature>
<feature type="compositionally biased region" description="Polar residues" evidence="5">
    <location>
        <begin position="40"/>
        <end position="53"/>
    </location>
</feature>
<gene>
    <name evidence="8" type="ORF">ERS132462_01159</name>
</gene>
<evidence type="ECO:0000256" key="5">
    <source>
        <dbReference type="SAM" id="MobiDB-lite"/>
    </source>
</evidence>
<evidence type="ECO:0000313" key="9">
    <source>
        <dbReference type="Proteomes" id="UP000072003"/>
    </source>
</evidence>
<keyword evidence="1" id="KW-0134">Cell wall</keyword>
<feature type="compositionally biased region" description="Pro residues" evidence="5">
    <location>
        <begin position="382"/>
        <end position="403"/>
    </location>
</feature>
<evidence type="ECO:0000259" key="7">
    <source>
        <dbReference type="Pfam" id="PF00746"/>
    </source>
</evidence>
<evidence type="ECO:0000256" key="1">
    <source>
        <dbReference type="ARBA" id="ARBA00022512"/>
    </source>
</evidence>
<evidence type="ECO:0000256" key="6">
    <source>
        <dbReference type="SAM" id="SignalP"/>
    </source>
</evidence>
<keyword evidence="4" id="KW-0572">Peptidoglycan-anchor</keyword>
<evidence type="ECO:0000313" key="8">
    <source>
        <dbReference type="EMBL" id="CYU13400.1"/>
    </source>
</evidence>
<keyword evidence="2" id="KW-0964">Secreted</keyword>
<evidence type="ECO:0000256" key="4">
    <source>
        <dbReference type="ARBA" id="ARBA00023088"/>
    </source>
</evidence>
<dbReference type="NCBIfam" id="TIGR01167">
    <property type="entry name" value="LPXTG_anchor"/>
    <property type="match status" value="1"/>
</dbReference>
<feature type="compositionally biased region" description="Basic and acidic residues" evidence="5">
    <location>
        <begin position="488"/>
        <end position="504"/>
    </location>
</feature>
<feature type="region of interest" description="Disordered" evidence="5">
    <location>
        <begin position="40"/>
        <end position="106"/>
    </location>
</feature>
<dbReference type="Proteomes" id="UP000072003">
    <property type="component" value="Unassembled WGS sequence"/>
</dbReference>
<feature type="region of interest" description="Disordered" evidence="5">
    <location>
        <begin position="332"/>
        <end position="690"/>
    </location>
</feature>
<evidence type="ECO:0000256" key="3">
    <source>
        <dbReference type="ARBA" id="ARBA00022729"/>
    </source>
</evidence>
<feature type="compositionally biased region" description="Basic and acidic residues" evidence="5">
    <location>
        <begin position="453"/>
        <end position="464"/>
    </location>
</feature>
<dbReference type="InterPro" id="IPR019931">
    <property type="entry name" value="LPXTG_anchor"/>
</dbReference>
<evidence type="ECO:0000256" key="2">
    <source>
        <dbReference type="ARBA" id="ARBA00022525"/>
    </source>
</evidence>
<accession>A0A0Z8BUI4</accession>
<name>A0A0Z8BUI4_STRSU</name>
<feature type="compositionally biased region" description="Basic and acidic residues" evidence="5">
    <location>
        <begin position="347"/>
        <end position="379"/>
    </location>
</feature>
<feature type="signal peptide" evidence="6">
    <location>
        <begin position="1"/>
        <end position="30"/>
    </location>
</feature>